<gene>
    <name evidence="2" type="ORF">THAOC_36583</name>
</gene>
<keyword evidence="3" id="KW-1185">Reference proteome</keyword>
<evidence type="ECO:0000313" key="3">
    <source>
        <dbReference type="Proteomes" id="UP000266841"/>
    </source>
</evidence>
<dbReference type="Proteomes" id="UP000266841">
    <property type="component" value="Unassembled WGS sequence"/>
</dbReference>
<organism evidence="2 3">
    <name type="scientific">Thalassiosira oceanica</name>
    <name type="common">Marine diatom</name>
    <dbReference type="NCBI Taxonomy" id="159749"/>
    <lineage>
        <taxon>Eukaryota</taxon>
        <taxon>Sar</taxon>
        <taxon>Stramenopiles</taxon>
        <taxon>Ochrophyta</taxon>
        <taxon>Bacillariophyta</taxon>
        <taxon>Coscinodiscophyceae</taxon>
        <taxon>Thalassiosirophycidae</taxon>
        <taxon>Thalassiosirales</taxon>
        <taxon>Thalassiosiraceae</taxon>
        <taxon>Thalassiosira</taxon>
    </lineage>
</organism>
<sequence length="137" mass="15086">MTSSTLPGPPWRYYVQYPNCQGVHDRRKRDEKKEEAPDPAAGHGIGVQRRKILLRPGQQADEQQPADLNPGRQPRQVDHAAQVAALHGLLRDVPHAQEQRAEGRGKRVGAVAHRREHGVAGPLAAARAEVDHHDCCG</sequence>
<evidence type="ECO:0000256" key="1">
    <source>
        <dbReference type="SAM" id="MobiDB-lite"/>
    </source>
</evidence>
<feature type="compositionally biased region" description="Basic and acidic residues" evidence="1">
    <location>
        <begin position="89"/>
        <end position="105"/>
    </location>
</feature>
<evidence type="ECO:0000313" key="2">
    <source>
        <dbReference type="EMBL" id="EJK44848.1"/>
    </source>
</evidence>
<dbReference type="AlphaFoldDB" id="K0QZ90"/>
<comment type="caution">
    <text evidence="2">The sequence shown here is derived from an EMBL/GenBank/DDBJ whole genome shotgun (WGS) entry which is preliminary data.</text>
</comment>
<reference evidence="2 3" key="1">
    <citation type="journal article" date="2012" name="Genome Biol.">
        <title>Genome and low-iron response of an oceanic diatom adapted to chronic iron limitation.</title>
        <authorList>
            <person name="Lommer M."/>
            <person name="Specht M."/>
            <person name="Roy A.S."/>
            <person name="Kraemer L."/>
            <person name="Andreson R."/>
            <person name="Gutowska M.A."/>
            <person name="Wolf J."/>
            <person name="Bergner S.V."/>
            <person name="Schilhabel M.B."/>
            <person name="Klostermeier U.C."/>
            <person name="Beiko R.G."/>
            <person name="Rosenstiel P."/>
            <person name="Hippler M."/>
            <person name="Laroche J."/>
        </authorList>
    </citation>
    <scope>NUCLEOTIDE SEQUENCE [LARGE SCALE GENOMIC DNA]</scope>
    <source>
        <strain evidence="2 3">CCMP1005</strain>
    </source>
</reference>
<name>K0QZ90_THAOC</name>
<feature type="region of interest" description="Disordered" evidence="1">
    <location>
        <begin position="22"/>
        <end position="125"/>
    </location>
</feature>
<protein>
    <submittedName>
        <fullName evidence="2">Uncharacterized protein</fullName>
    </submittedName>
</protein>
<proteinExistence type="predicted"/>
<dbReference type="EMBL" id="AGNL01049140">
    <property type="protein sequence ID" value="EJK44848.1"/>
    <property type="molecule type" value="Genomic_DNA"/>
</dbReference>
<accession>K0QZ90</accession>